<dbReference type="InterPro" id="IPR013691">
    <property type="entry name" value="MeTrfase_14"/>
</dbReference>
<dbReference type="Gene3D" id="3.40.50.150">
    <property type="entry name" value="Vaccinia Virus protein VP39"/>
    <property type="match status" value="1"/>
</dbReference>
<dbReference type="PANTHER" id="PTHR43861">
    <property type="entry name" value="TRANS-ACONITATE 2-METHYLTRANSFERASE-RELATED"/>
    <property type="match status" value="1"/>
</dbReference>
<accession>A0A2S9IM74</accession>
<evidence type="ECO:0000259" key="2">
    <source>
        <dbReference type="Pfam" id="PF08421"/>
    </source>
</evidence>
<reference evidence="4 5" key="1">
    <citation type="submission" date="2018-02" db="EMBL/GenBank/DDBJ databases">
        <title>The draft genome of Phyllobacterium sp. 1N-3.</title>
        <authorList>
            <person name="Liu L."/>
            <person name="Li L."/>
            <person name="Zhang X."/>
            <person name="Wang T."/>
            <person name="Liang L."/>
        </authorList>
    </citation>
    <scope>NUCLEOTIDE SEQUENCE [LARGE SCALE GENOMIC DNA]</scope>
    <source>
        <strain evidence="4 5">1N-3</strain>
    </source>
</reference>
<name>A0A2S9IM74_9HYPH</name>
<keyword evidence="5" id="KW-1185">Reference proteome</keyword>
<dbReference type="Gene3D" id="6.10.250.3100">
    <property type="match status" value="1"/>
</dbReference>
<dbReference type="EMBL" id="PVBR01000018">
    <property type="protein sequence ID" value="PRD41630.1"/>
    <property type="molecule type" value="Genomic_DNA"/>
</dbReference>
<proteinExistence type="predicted"/>
<dbReference type="InterPro" id="IPR029063">
    <property type="entry name" value="SAM-dependent_MTases_sf"/>
</dbReference>
<evidence type="ECO:0000313" key="5">
    <source>
        <dbReference type="Proteomes" id="UP000239434"/>
    </source>
</evidence>
<organism evidence="4 5">
    <name type="scientific">Phyllobacterium phragmitis</name>
    <dbReference type="NCBI Taxonomy" id="2670329"/>
    <lineage>
        <taxon>Bacteria</taxon>
        <taxon>Pseudomonadati</taxon>
        <taxon>Pseudomonadota</taxon>
        <taxon>Alphaproteobacteria</taxon>
        <taxon>Hyphomicrobiales</taxon>
        <taxon>Phyllobacteriaceae</taxon>
        <taxon>Phyllobacterium</taxon>
    </lineage>
</organism>
<keyword evidence="4" id="KW-0489">Methyltransferase</keyword>
<dbReference type="Gene3D" id="3.40.50.720">
    <property type="entry name" value="NAD(P)-binding Rossmann-like Domain"/>
    <property type="match status" value="1"/>
</dbReference>
<dbReference type="Gene3D" id="6.20.50.110">
    <property type="entry name" value="Methyltransferase, zinc-binding domain"/>
    <property type="match status" value="1"/>
</dbReference>
<dbReference type="RefSeq" id="WP_105743768.1">
    <property type="nucleotide sequence ID" value="NZ_PVBR01000018.1"/>
</dbReference>
<protein>
    <submittedName>
        <fullName evidence="4">SAM-dependent methyltransferase</fullName>
    </submittedName>
</protein>
<feature type="domain" description="C-methyltransferase" evidence="3">
    <location>
        <begin position="265"/>
        <end position="423"/>
    </location>
</feature>
<dbReference type="GO" id="GO:0032259">
    <property type="term" value="P:methylation"/>
    <property type="evidence" value="ECO:0007669"/>
    <property type="project" value="UniProtKB-KW"/>
</dbReference>
<sequence>MNIQTPDLLRETKPDSPSSGASNGCRLCGKLLHYKFIDLGMSPPCENILTADQIDCMEPFFPLDVLVCESCFLVQLKEYVGPEEIFTEYGYFSSYATSWVAHAKAYCEAITERLGLDENSFVVELASNDGYLLQHFQPLGIPMLGIEPAANVAEAARAKGIPTYVEFFGVALAQKLVGEGLQADLIIGNNVLAQVPDLNDFVGGMKILLKPEGTITLEFPHIERLIEHNQFDTIYHEHFSYFSLTTIRHMAWRHRLKIVDVEELPTHGGSLRVYLAHEASAQKPDVRVAEMLEREERHGLTDVTTYAAFAEKARRAKRDLLFFLISAKNEGKRICGYGAPGKGNTLLNYCGIGTDFLDFTVDRNPYKHGRFTPGMHIPILPVAAIDEAKPDYILILPWNFKDEIIEQMHHVADWGAKFIIPIPYVTIIDPAEL</sequence>
<dbReference type="GO" id="GO:0008168">
    <property type="term" value="F:methyltransferase activity"/>
    <property type="evidence" value="ECO:0007669"/>
    <property type="project" value="UniProtKB-KW"/>
</dbReference>
<keyword evidence="4" id="KW-0808">Transferase</keyword>
<gene>
    <name evidence="4" type="ORF">C5748_20340</name>
</gene>
<feature type="region of interest" description="Disordered" evidence="1">
    <location>
        <begin position="1"/>
        <end position="22"/>
    </location>
</feature>
<evidence type="ECO:0000313" key="4">
    <source>
        <dbReference type="EMBL" id="PRD41630.1"/>
    </source>
</evidence>
<dbReference type="Pfam" id="PF08484">
    <property type="entry name" value="Methyltransf_14"/>
    <property type="match status" value="1"/>
</dbReference>
<dbReference type="InterPro" id="IPR038576">
    <property type="entry name" value="Methyltransf_Zn-bd_dom_put_sf"/>
</dbReference>
<evidence type="ECO:0000259" key="3">
    <source>
        <dbReference type="Pfam" id="PF08484"/>
    </source>
</evidence>
<evidence type="ECO:0000256" key="1">
    <source>
        <dbReference type="SAM" id="MobiDB-lite"/>
    </source>
</evidence>
<dbReference type="InterPro" id="IPR013630">
    <property type="entry name" value="Methyltransf_Zn-bd_dom_put"/>
</dbReference>
<dbReference type="AlphaFoldDB" id="A0A2S9IM74"/>
<dbReference type="Proteomes" id="UP000239434">
    <property type="component" value="Unassembled WGS sequence"/>
</dbReference>
<dbReference type="PANTHER" id="PTHR43861:SF5">
    <property type="entry name" value="BLL5978 PROTEIN"/>
    <property type="match status" value="1"/>
</dbReference>
<dbReference type="Pfam" id="PF08421">
    <property type="entry name" value="Methyltransf_13"/>
    <property type="match status" value="1"/>
</dbReference>
<feature type="domain" description="Methyltransferase putative zinc binding" evidence="2">
    <location>
        <begin position="25"/>
        <end position="86"/>
    </location>
</feature>
<dbReference type="SUPFAM" id="SSF53335">
    <property type="entry name" value="S-adenosyl-L-methionine-dependent methyltransferases"/>
    <property type="match status" value="1"/>
</dbReference>
<dbReference type="Pfam" id="PF13489">
    <property type="entry name" value="Methyltransf_23"/>
    <property type="match status" value="1"/>
</dbReference>
<comment type="caution">
    <text evidence="4">The sequence shown here is derived from an EMBL/GenBank/DDBJ whole genome shotgun (WGS) entry which is preliminary data.</text>
</comment>